<keyword evidence="5" id="KW-1185">Reference proteome</keyword>
<dbReference type="AlphaFoldDB" id="A0A9P7KJG0"/>
<comment type="caution">
    <text evidence="4">The sequence shown here is derived from an EMBL/GenBank/DDBJ whole genome shotgun (WGS) entry which is preliminary data.</text>
</comment>
<dbReference type="Pfam" id="PF13600">
    <property type="entry name" value="DUF4140"/>
    <property type="match status" value="1"/>
</dbReference>
<dbReference type="PANTHER" id="PTHR31005">
    <property type="entry name" value="DUF4139 DOMAIN-CONTAINING PROTEIN"/>
    <property type="match status" value="1"/>
</dbReference>
<accession>A0A9P7KJG0</accession>
<feature type="domain" description="DUF4140" evidence="3">
    <location>
        <begin position="19"/>
        <end position="98"/>
    </location>
</feature>
<evidence type="ECO:0000259" key="2">
    <source>
        <dbReference type="Pfam" id="PF13598"/>
    </source>
</evidence>
<evidence type="ECO:0000256" key="1">
    <source>
        <dbReference type="SAM" id="MobiDB-lite"/>
    </source>
</evidence>
<dbReference type="EMBL" id="JABCKI010000112">
    <property type="protein sequence ID" value="KAG5652603.1"/>
    <property type="molecule type" value="Genomic_DNA"/>
</dbReference>
<dbReference type="Pfam" id="PF13598">
    <property type="entry name" value="DUF4139"/>
    <property type="match status" value="1"/>
</dbReference>
<gene>
    <name evidence="4" type="ORF">H0H81_004385</name>
</gene>
<protein>
    <recommendedName>
        <fullName evidence="6">DUF4139 domain-containing protein</fullName>
    </recommendedName>
</protein>
<dbReference type="InterPro" id="IPR037291">
    <property type="entry name" value="DUF4139"/>
</dbReference>
<feature type="compositionally biased region" description="Low complexity" evidence="1">
    <location>
        <begin position="361"/>
        <end position="378"/>
    </location>
</feature>
<evidence type="ECO:0008006" key="6">
    <source>
        <dbReference type="Google" id="ProtNLM"/>
    </source>
</evidence>
<evidence type="ECO:0000259" key="3">
    <source>
        <dbReference type="Pfam" id="PF13600"/>
    </source>
</evidence>
<dbReference type="InterPro" id="IPR011935">
    <property type="entry name" value="CHP02231"/>
</dbReference>
<organism evidence="4 5">
    <name type="scientific">Sphagnurus paluster</name>
    <dbReference type="NCBI Taxonomy" id="117069"/>
    <lineage>
        <taxon>Eukaryota</taxon>
        <taxon>Fungi</taxon>
        <taxon>Dikarya</taxon>
        <taxon>Basidiomycota</taxon>
        <taxon>Agaricomycotina</taxon>
        <taxon>Agaricomycetes</taxon>
        <taxon>Agaricomycetidae</taxon>
        <taxon>Agaricales</taxon>
        <taxon>Tricholomatineae</taxon>
        <taxon>Lyophyllaceae</taxon>
        <taxon>Sphagnurus</taxon>
    </lineage>
</organism>
<dbReference type="InterPro" id="IPR025554">
    <property type="entry name" value="DUF4140"/>
</dbReference>
<sequence length="609" mass="65106">MAPVPCIQVNAQDHPIKSVTIFKAGKAEVVRHFPLNLEAGLTRVEIRGLPSTFDTQSVRITGLGNAHLHDVVCTVGATLKESEASETVRALRAKRLLLDGGRRVREDESHLLVTYAKTIGSATVQPYDMTDFLCRFVKMGEKNLAAIEDINEAIVKVEREIKVETEKSGKKKGDTRGQVDIVFSAEQPLTVNLKVTYMVGYVYWTPTYELHATIENGKPSPAVALHYRARVIQSTGEDWTGTALKLSTISSDATAKAIPQLHPVKLEPKSLYSNAPQKSNAFSSNAARVPNQPLAPLISVNPNPATTRPLQRHQQVGSIFGAGLFGAGPGPAGTGTSAAPSGTATRVTGGLFGLALSAPGTSQASTEPTSTSSTEESYEQVTVMEVPEPTAFVHETPAAVSFSVVGETSVRSDGVEHQVLVGVLPLEAAVSYVAIPRIEPSVYLQCEVKNTSDYRLPAGPVSVILDDSFVSKTSIEDLNPGDNFNCTLGTDAATKLTTVITVSNRHTFALPELVVRDAVPTCDHRGVRVLLRKPAGLADAEKGEEVELGGGAGVLKWGKVVDGKGGEKEGKFEWRVGVQAKDRVVLEAEWEAEAPADVRLEERIQAPSA</sequence>
<dbReference type="OrthoDB" id="10068793at2759"/>
<dbReference type="PANTHER" id="PTHR31005:SF8">
    <property type="entry name" value="DUF4139 DOMAIN-CONTAINING PROTEIN"/>
    <property type="match status" value="1"/>
</dbReference>
<evidence type="ECO:0000313" key="4">
    <source>
        <dbReference type="EMBL" id="KAG5652603.1"/>
    </source>
</evidence>
<name>A0A9P7KJG0_9AGAR</name>
<reference evidence="4" key="1">
    <citation type="submission" date="2021-02" db="EMBL/GenBank/DDBJ databases">
        <authorList>
            <person name="Nieuwenhuis M."/>
            <person name="Van De Peppel L.J.J."/>
        </authorList>
    </citation>
    <scope>NUCLEOTIDE SEQUENCE</scope>
    <source>
        <strain evidence="4">D49</strain>
    </source>
</reference>
<feature type="domain" description="DUF4139" evidence="2">
    <location>
        <begin position="193"/>
        <end position="595"/>
    </location>
</feature>
<proteinExistence type="predicted"/>
<evidence type="ECO:0000313" key="5">
    <source>
        <dbReference type="Proteomes" id="UP000717328"/>
    </source>
</evidence>
<feature type="region of interest" description="Disordered" evidence="1">
    <location>
        <begin position="357"/>
        <end position="378"/>
    </location>
</feature>
<reference evidence="4" key="2">
    <citation type="submission" date="2021-10" db="EMBL/GenBank/DDBJ databases">
        <title>Phylogenomics reveals ancestral predisposition of the termite-cultivated fungus Termitomyces towards a domesticated lifestyle.</title>
        <authorList>
            <person name="Auxier B."/>
            <person name="Grum-Grzhimaylo A."/>
            <person name="Cardenas M.E."/>
            <person name="Lodge J.D."/>
            <person name="Laessoe T."/>
            <person name="Pedersen O."/>
            <person name="Smith M.E."/>
            <person name="Kuyper T.W."/>
            <person name="Franco-Molano E.A."/>
            <person name="Baroni T.J."/>
            <person name="Aanen D.K."/>
        </authorList>
    </citation>
    <scope>NUCLEOTIDE SEQUENCE</scope>
    <source>
        <strain evidence="4">D49</strain>
    </source>
</reference>
<dbReference type="Proteomes" id="UP000717328">
    <property type="component" value="Unassembled WGS sequence"/>
</dbReference>